<evidence type="ECO:0000313" key="1">
    <source>
        <dbReference type="EMBL" id="KDQ49554.1"/>
    </source>
</evidence>
<gene>
    <name evidence="1" type="ORF">JAAARDRAFT_42792</name>
</gene>
<sequence>MSSKTININWSGLTQDVNILLCFDPPIKAAISANQHLVAWKVIPARPGGDGGNVEITYSGRFGFGETEAEAGDVIPGSIKVEVTPSQKVDLVLDAEGYTQWSTPVNDPTLGKLCRAYNRTQSPSTFTFGTIHQTSTGVKLYEPTFYWKQVGPSLFVEAVFHPILKVYVNLDYKMTQSIMEDISSEAIWSQDLDALPNYASFDFTETPMHGYELNPTADD</sequence>
<dbReference type="InParanoid" id="A0A067P477"/>
<dbReference type="AlphaFoldDB" id="A0A067P477"/>
<organism evidence="1 2">
    <name type="scientific">Jaapia argillacea MUCL 33604</name>
    <dbReference type="NCBI Taxonomy" id="933084"/>
    <lineage>
        <taxon>Eukaryota</taxon>
        <taxon>Fungi</taxon>
        <taxon>Dikarya</taxon>
        <taxon>Basidiomycota</taxon>
        <taxon>Agaricomycotina</taxon>
        <taxon>Agaricomycetes</taxon>
        <taxon>Agaricomycetidae</taxon>
        <taxon>Jaapiales</taxon>
        <taxon>Jaapiaceae</taxon>
        <taxon>Jaapia</taxon>
    </lineage>
</organism>
<name>A0A067P477_9AGAM</name>
<dbReference type="HOGENOM" id="CLU_103053_1_0_1"/>
<dbReference type="EMBL" id="KL197781">
    <property type="protein sequence ID" value="KDQ49554.1"/>
    <property type="molecule type" value="Genomic_DNA"/>
</dbReference>
<keyword evidence="2" id="KW-1185">Reference proteome</keyword>
<dbReference type="Proteomes" id="UP000027265">
    <property type="component" value="Unassembled WGS sequence"/>
</dbReference>
<protein>
    <submittedName>
        <fullName evidence="1">Uncharacterized protein</fullName>
    </submittedName>
</protein>
<reference evidence="2" key="1">
    <citation type="journal article" date="2014" name="Proc. Natl. Acad. Sci. U.S.A.">
        <title>Extensive sampling of basidiomycete genomes demonstrates inadequacy of the white-rot/brown-rot paradigm for wood decay fungi.</title>
        <authorList>
            <person name="Riley R."/>
            <person name="Salamov A.A."/>
            <person name="Brown D.W."/>
            <person name="Nagy L.G."/>
            <person name="Floudas D."/>
            <person name="Held B.W."/>
            <person name="Levasseur A."/>
            <person name="Lombard V."/>
            <person name="Morin E."/>
            <person name="Otillar R."/>
            <person name="Lindquist E.A."/>
            <person name="Sun H."/>
            <person name="LaButti K.M."/>
            <person name="Schmutz J."/>
            <person name="Jabbour D."/>
            <person name="Luo H."/>
            <person name="Baker S.E."/>
            <person name="Pisabarro A.G."/>
            <person name="Walton J.D."/>
            <person name="Blanchette R.A."/>
            <person name="Henrissat B."/>
            <person name="Martin F."/>
            <person name="Cullen D."/>
            <person name="Hibbett D.S."/>
            <person name="Grigoriev I.V."/>
        </authorList>
    </citation>
    <scope>NUCLEOTIDE SEQUENCE [LARGE SCALE GENOMIC DNA]</scope>
    <source>
        <strain evidence="2">MUCL 33604</strain>
    </source>
</reference>
<proteinExistence type="predicted"/>
<dbReference type="OrthoDB" id="3165318at2759"/>
<accession>A0A067P477</accession>
<evidence type="ECO:0000313" key="2">
    <source>
        <dbReference type="Proteomes" id="UP000027265"/>
    </source>
</evidence>